<dbReference type="InterPro" id="IPR007111">
    <property type="entry name" value="NACHT_NTPase"/>
</dbReference>
<organism evidence="4 5">
    <name type="scientific">Actinokineospora auranticolor</name>
    <dbReference type="NCBI Taxonomy" id="155976"/>
    <lineage>
        <taxon>Bacteria</taxon>
        <taxon>Bacillati</taxon>
        <taxon>Actinomycetota</taxon>
        <taxon>Actinomycetes</taxon>
        <taxon>Pseudonocardiales</taxon>
        <taxon>Pseudonocardiaceae</taxon>
        <taxon>Actinokineospora</taxon>
    </lineage>
</organism>
<evidence type="ECO:0000313" key="5">
    <source>
        <dbReference type="Proteomes" id="UP000239203"/>
    </source>
</evidence>
<evidence type="ECO:0000256" key="1">
    <source>
        <dbReference type="SAM" id="MobiDB-lite"/>
    </source>
</evidence>
<feature type="transmembrane region" description="Helical" evidence="2">
    <location>
        <begin position="13"/>
        <end position="30"/>
    </location>
</feature>
<dbReference type="Pfam" id="PF05729">
    <property type="entry name" value="NACHT"/>
    <property type="match status" value="1"/>
</dbReference>
<dbReference type="OrthoDB" id="135105at2"/>
<dbReference type="Gene3D" id="3.40.50.300">
    <property type="entry name" value="P-loop containing nucleotide triphosphate hydrolases"/>
    <property type="match status" value="1"/>
</dbReference>
<dbReference type="Proteomes" id="UP000239203">
    <property type="component" value="Unassembled WGS sequence"/>
</dbReference>
<keyword evidence="2" id="KW-0812">Transmembrane</keyword>
<sequence length="701" mass="76075">MITPGGPDLLTRLFPYGVVVAVTAVLLFATRRFLGEYLKKSGASAFERSSRWYSRRAKFGRRLASRYAEVVEQDFSRHAMGFVMDAVVDIDQGKSMLLKNSMLVWARQVRAGRAAKVPVFLELHRCTGSTDTLVDLIVAERARSRVDREGRPDRIRDLTLRGLRDGAFALLLDGLDEVGRDDRQRVFAALLDIAREYPGCQFIVTCRDVVYQGQPMGAGFAHVVRVAEFDDAAVIRFLGNWRGLADRAEVAELFTSLRNNPALMRVARSPLLLTMIAYLHTEVFTKSGRRLPTSRSAFYQEAITHLLGRDTDLGRAGSLAVYEVGEKLAVLQQVALRSMVSADRLTITRRDLEATTRELLPDLDLDAGLAKNVLDEIVTRSQIITATDKSRTAYTFRHLTLQEYLVAAELAGAPDDLLAHYAADPPAWRETVKLWCGTTTRDCTRVVAEIFGAADPARRVLALECLAEAQRVDHDFADRVIEHFAGSLGQGDPHREAIIAALGSVAADSRPRGRRVMALLSDLAAAGGRARVDAMLALSASGRVEAAHTLGGSGRGRRRASRVARNGGVGVARPDRPGHPGTALGGRRPRGGGHPRGGGRAGAGDLDQRLDRAPRGLATRRVDQGPAHRAATRPLHTARGSRAADDLGVAAVRRWAPRPPAGDLRSDRGPGARGPARSGGDQRGPAPGHPDRGRFVAPQPG</sequence>
<accession>A0A2S6H0F2</accession>
<dbReference type="RefSeq" id="WP_104475883.1">
    <property type="nucleotide sequence ID" value="NZ_CP154825.1"/>
</dbReference>
<dbReference type="PANTHER" id="PTHR46844:SF1">
    <property type="entry name" value="SLR5058 PROTEIN"/>
    <property type="match status" value="1"/>
</dbReference>
<evidence type="ECO:0000313" key="4">
    <source>
        <dbReference type="EMBL" id="PPK70959.1"/>
    </source>
</evidence>
<comment type="caution">
    <text evidence="4">The sequence shown here is derived from an EMBL/GenBank/DDBJ whole genome shotgun (WGS) entry which is preliminary data.</text>
</comment>
<proteinExistence type="predicted"/>
<feature type="domain" description="NACHT" evidence="3">
    <location>
        <begin position="92"/>
        <end position="238"/>
    </location>
</feature>
<dbReference type="EMBL" id="PTIX01000001">
    <property type="protein sequence ID" value="PPK70959.1"/>
    <property type="molecule type" value="Genomic_DNA"/>
</dbReference>
<dbReference type="PANTHER" id="PTHR46844">
    <property type="entry name" value="SLR5058 PROTEIN"/>
    <property type="match status" value="1"/>
</dbReference>
<dbReference type="InterPro" id="IPR027417">
    <property type="entry name" value="P-loop_NTPase"/>
</dbReference>
<feature type="region of interest" description="Disordered" evidence="1">
    <location>
        <begin position="547"/>
        <end position="701"/>
    </location>
</feature>
<dbReference type="AlphaFoldDB" id="A0A2S6H0F2"/>
<reference evidence="4 5" key="1">
    <citation type="submission" date="2018-02" db="EMBL/GenBank/DDBJ databases">
        <title>Genomic Encyclopedia of Archaeal and Bacterial Type Strains, Phase II (KMG-II): from individual species to whole genera.</title>
        <authorList>
            <person name="Goeker M."/>
        </authorList>
    </citation>
    <scope>NUCLEOTIDE SEQUENCE [LARGE SCALE GENOMIC DNA]</scope>
    <source>
        <strain evidence="4 5">YU 961-1</strain>
    </source>
</reference>
<keyword evidence="2" id="KW-0472">Membrane</keyword>
<gene>
    <name evidence="4" type="ORF">CLV40_101145</name>
</gene>
<evidence type="ECO:0000256" key="2">
    <source>
        <dbReference type="SAM" id="Phobius"/>
    </source>
</evidence>
<protein>
    <submittedName>
        <fullName evidence="4">NACHT domain-containing protein</fullName>
    </submittedName>
</protein>
<name>A0A2S6H0F2_9PSEU</name>
<evidence type="ECO:0000259" key="3">
    <source>
        <dbReference type="Pfam" id="PF05729"/>
    </source>
</evidence>
<keyword evidence="5" id="KW-1185">Reference proteome</keyword>
<keyword evidence="2" id="KW-1133">Transmembrane helix</keyword>